<evidence type="ECO:0000259" key="8">
    <source>
        <dbReference type="PROSITE" id="PS50928"/>
    </source>
</evidence>
<feature type="transmembrane region" description="Helical" evidence="7">
    <location>
        <begin position="136"/>
        <end position="158"/>
    </location>
</feature>
<reference evidence="10" key="1">
    <citation type="journal article" date="2019" name="Int. J. Syst. Evol. Microbiol.">
        <title>The Global Catalogue of Microorganisms (GCM) 10K type strain sequencing project: providing services to taxonomists for standard genome sequencing and annotation.</title>
        <authorList>
            <consortium name="The Broad Institute Genomics Platform"/>
            <consortium name="The Broad Institute Genome Sequencing Center for Infectious Disease"/>
            <person name="Wu L."/>
            <person name="Ma J."/>
        </authorList>
    </citation>
    <scope>NUCLEOTIDE SEQUENCE [LARGE SCALE GENOMIC DNA]</scope>
    <source>
        <strain evidence="10">CCTCC AB 2013263</strain>
    </source>
</reference>
<sequence length="327" mass="36350">MIPFLIRRLLQSIPTILLSSLLIFFVISLAPGDFLTPAKLNPNISQEQLDLLARNFGLDRPVWEQYFLWIKNIFLRGDFGLSFQYQQPVWDIMWPRVLNSLWLVLLIIVLFYAMAIPLGVFGAVRQNSAADKAINVVMYFLLGFPSFFIALLALYGILRVRYSTGWDVPIGGMRSPDHDSMTPVNQVFDIAKHLAIPAFIAAITDVAGLSRYIRALMLDVLRSDYIRTARAKGVSERVAVWKHTFRNAILPIVGGIGGVLPGLIGGAGFIEVVFAYPGMTPMILDALASQDLYLIAGFTMITTILLIVGNIIADILLAVVDPRIKVE</sequence>
<evidence type="ECO:0000256" key="3">
    <source>
        <dbReference type="ARBA" id="ARBA00022475"/>
    </source>
</evidence>
<dbReference type="InterPro" id="IPR035906">
    <property type="entry name" value="MetI-like_sf"/>
</dbReference>
<dbReference type="Gene3D" id="1.10.3720.10">
    <property type="entry name" value="MetI-like"/>
    <property type="match status" value="1"/>
</dbReference>
<gene>
    <name evidence="9" type="ORF">ACFOPQ_08020</name>
</gene>
<accession>A0ABV8A4U0</accession>
<protein>
    <submittedName>
        <fullName evidence="9">ABC transporter permease</fullName>
    </submittedName>
</protein>
<feature type="domain" description="ABC transmembrane type-1" evidence="8">
    <location>
        <begin position="97"/>
        <end position="317"/>
    </location>
</feature>
<dbReference type="PANTHER" id="PTHR30465:SF0">
    <property type="entry name" value="OLIGOPEPTIDE TRANSPORT SYSTEM PERMEASE PROTEIN APPB"/>
    <property type="match status" value="1"/>
</dbReference>
<dbReference type="PROSITE" id="PS50928">
    <property type="entry name" value="ABC_TM1"/>
    <property type="match status" value="1"/>
</dbReference>
<dbReference type="InterPro" id="IPR000515">
    <property type="entry name" value="MetI-like"/>
</dbReference>
<keyword evidence="4 7" id="KW-0812">Transmembrane</keyword>
<evidence type="ECO:0000313" key="10">
    <source>
        <dbReference type="Proteomes" id="UP001595748"/>
    </source>
</evidence>
<keyword evidence="3" id="KW-1003">Cell membrane</keyword>
<evidence type="ECO:0000313" key="9">
    <source>
        <dbReference type="EMBL" id="MFC3860707.1"/>
    </source>
</evidence>
<feature type="transmembrane region" description="Helical" evidence="7">
    <location>
        <begin position="12"/>
        <end position="30"/>
    </location>
</feature>
<dbReference type="EMBL" id="JBHRZF010000091">
    <property type="protein sequence ID" value="MFC3860707.1"/>
    <property type="molecule type" value="Genomic_DNA"/>
</dbReference>
<dbReference type="CDD" id="cd06261">
    <property type="entry name" value="TM_PBP2"/>
    <property type="match status" value="1"/>
</dbReference>
<comment type="subcellular location">
    <subcellularLocation>
        <location evidence="1 7">Cell membrane</location>
        <topology evidence="1 7">Multi-pass membrane protein</topology>
    </subcellularLocation>
</comment>
<dbReference type="Pfam" id="PF19300">
    <property type="entry name" value="BPD_transp_1_N"/>
    <property type="match status" value="1"/>
</dbReference>
<keyword evidence="10" id="KW-1185">Reference proteome</keyword>
<name>A0ABV8A4U0_9DEIO</name>
<evidence type="ECO:0000256" key="5">
    <source>
        <dbReference type="ARBA" id="ARBA00022989"/>
    </source>
</evidence>
<feature type="transmembrane region" description="Helical" evidence="7">
    <location>
        <begin position="294"/>
        <end position="320"/>
    </location>
</feature>
<dbReference type="Pfam" id="PF00528">
    <property type="entry name" value="BPD_transp_1"/>
    <property type="match status" value="1"/>
</dbReference>
<keyword evidence="5 7" id="KW-1133">Transmembrane helix</keyword>
<keyword evidence="2 7" id="KW-0813">Transport</keyword>
<dbReference type="Proteomes" id="UP001595748">
    <property type="component" value="Unassembled WGS sequence"/>
</dbReference>
<dbReference type="InterPro" id="IPR045621">
    <property type="entry name" value="BPD_transp_1_N"/>
</dbReference>
<dbReference type="PANTHER" id="PTHR30465">
    <property type="entry name" value="INNER MEMBRANE ABC TRANSPORTER"/>
    <property type="match status" value="1"/>
</dbReference>
<feature type="transmembrane region" description="Helical" evidence="7">
    <location>
        <begin position="249"/>
        <end position="274"/>
    </location>
</feature>
<dbReference type="RefSeq" id="WP_380076897.1">
    <property type="nucleotide sequence ID" value="NZ_JBHRZF010000091.1"/>
</dbReference>
<feature type="transmembrane region" description="Helical" evidence="7">
    <location>
        <begin position="194"/>
        <end position="213"/>
    </location>
</feature>
<comment type="similarity">
    <text evidence="7">Belongs to the binding-protein-dependent transport system permease family.</text>
</comment>
<proteinExistence type="inferred from homology"/>
<evidence type="ECO:0000256" key="4">
    <source>
        <dbReference type="ARBA" id="ARBA00022692"/>
    </source>
</evidence>
<evidence type="ECO:0000256" key="6">
    <source>
        <dbReference type="ARBA" id="ARBA00023136"/>
    </source>
</evidence>
<keyword evidence="6 7" id="KW-0472">Membrane</keyword>
<comment type="caution">
    <text evidence="9">The sequence shown here is derived from an EMBL/GenBank/DDBJ whole genome shotgun (WGS) entry which is preliminary data.</text>
</comment>
<evidence type="ECO:0000256" key="2">
    <source>
        <dbReference type="ARBA" id="ARBA00022448"/>
    </source>
</evidence>
<evidence type="ECO:0000256" key="7">
    <source>
        <dbReference type="RuleBase" id="RU363032"/>
    </source>
</evidence>
<feature type="transmembrane region" description="Helical" evidence="7">
    <location>
        <begin position="101"/>
        <end position="124"/>
    </location>
</feature>
<organism evidence="9 10">
    <name type="scientific">Deinococcus antarcticus</name>
    <dbReference type="NCBI Taxonomy" id="1298767"/>
    <lineage>
        <taxon>Bacteria</taxon>
        <taxon>Thermotogati</taxon>
        <taxon>Deinococcota</taxon>
        <taxon>Deinococci</taxon>
        <taxon>Deinococcales</taxon>
        <taxon>Deinococcaceae</taxon>
        <taxon>Deinococcus</taxon>
    </lineage>
</organism>
<dbReference type="SUPFAM" id="SSF161098">
    <property type="entry name" value="MetI-like"/>
    <property type="match status" value="1"/>
</dbReference>
<evidence type="ECO:0000256" key="1">
    <source>
        <dbReference type="ARBA" id="ARBA00004651"/>
    </source>
</evidence>